<sequence length="189" mass="21654">ICLCFKVLHSELSHPPTMTSEVHHLDNSMRPVLAPQRTACKKTFLTGRRFRSSDRNTDNQRRLPWDASPVQSRDKNMKPRKHCKELTLEIDQPDFICFPCTRILRLGNGRSVTAGESLLCKQNFKTAPWACGQRHQIHVKQCELWGVGSSRIKHDILPNNYRIINADILSPPVPQSPLEAHCRSLLQNK</sequence>
<dbReference type="EMBL" id="CAXITT010000282">
    <property type="protein sequence ID" value="CAL1538033.1"/>
    <property type="molecule type" value="Genomic_DNA"/>
</dbReference>
<accession>A0AAV2HYZ7</accession>
<feature type="region of interest" description="Disordered" evidence="1">
    <location>
        <begin position="51"/>
        <end position="78"/>
    </location>
</feature>
<gene>
    <name evidence="2" type="ORF">GSLYS_00011854001</name>
</gene>
<evidence type="ECO:0000313" key="3">
    <source>
        <dbReference type="Proteomes" id="UP001497497"/>
    </source>
</evidence>
<comment type="caution">
    <text evidence="2">The sequence shown here is derived from an EMBL/GenBank/DDBJ whole genome shotgun (WGS) entry which is preliminary data.</text>
</comment>
<feature type="non-terminal residue" evidence="2">
    <location>
        <position position="1"/>
    </location>
</feature>
<feature type="non-terminal residue" evidence="2">
    <location>
        <position position="189"/>
    </location>
</feature>
<evidence type="ECO:0000256" key="1">
    <source>
        <dbReference type="SAM" id="MobiDB-lite"/>
    </source>
</evidence>
<protein>
    <submittedName>
        <fullName evidence="2">Uncharacterized protein</fullName>
    </submittedName>
</protein>
<name>A0AAV2HYZ7_LYMST</name>
<organism evidence="2 3">
    <name type="scientific">Lymnaea stagnalis</name>
    <name type="common">Great pond snail</name>
    <name type="synonym">Helix stagnalis</name>
    <dbReference type="NCBI Taxonomy" id="6523"/>
    <lineage>
        <taxon>Eukaryota</taxon>
        <taxon>Metazoa</taxon>
        <taxon>Spiralia</taxon>
        <taxon>Lophotrochozoa</taxon>
        <taxon>Mollusca</taxon>
        <taxon>Gastropoda</taxon>
        <taxon>Heterobranchia</taxon>
        <taxon>Euthyneura</taxon>
        <taxon>Panpulmonata</taxon>
        <taxon>Hygrophila</taxon>
        <taxon>Lymnaeoidea</taxon>
        <taxon>Lymnaeidae</taxon>
        <taxon>Lymnaea</taxon>
    </lineage>
</organism>
<dbReference type="Proteomes" id="UP001497497">
    <property type="component" value="Unassembled WGS sequence"/>
</dbReference>
<dbReference type="AlphaFoldDB" id="A0AAV2HYZ7"/>
<feature type="compositionally biased region" description="Basic and acidic residues" evidence="1">
    <location>
        <begin position="51"/>
        <end position="64"/>
    </location>
</feature>
<evidence type="ECO:0000313" key="2">
    <source>
        <dbReference type="EMBL" id="CAL1538033.1"/>
    </source>
</evidence>
<reference evidence="2 3" key="1">
    <citation type="submission" date="2024-04" db="EMBL/GenBank/DDBJ databases">
        <authorList>
            <consortium name="Genoscope - CEA"/>
            <person name="William W."/>
        </authorList>
    </citation>
    <scope>NUCLEOTIDE SEQUENCE [LARGE SCALE GENOMIC DNA]</scope>
</reference>
<proteinExistence type="predicted"/>
<keyword evidence="3" id="KW-1185">Reference proteome</keyword>